<sequence>MPGFDDYHHRLSGPVAEGLDPGAGADEPDRAAYGFPVSGDLLELTDFADFLRFSAELTGFDESELRDTGMAHEHHRTLLAHRVRDEHALVHLWYVGAWPDEPPASPRAHDRGLMWRTFHGAAPGSTAPGHGSWAEAPQDGAGR</sequence>
<evidence type="ECO:0000313" key="3">
    <source>
        <dbReference type="Proteomes" id="UP001432222"/>
    </source>
</evidence>
<name>A0ABZ1UA28_9ACTN</name>
<proteinExistence type="predicted"/>
<feature type="region of interest" description="Disordered" evidence="1">
    <location>
        <begin position="120"/>
        <end position="143"/>
    </location>
</feature>
<feature type="region of interest" description="Disordered" evidence="1">
    <location>
        <begin position="12"/>
        <end position="31"/>
    </location>
</feature>
<dbReference type="Proteomes" id="UP001432222">
    <property type="component" value="Chromosome"/>
</dbReference>
<reference evidence="2" key="1">
    <citation type="submission" date="2022-10" db="EMBL/GenBank/DDBJ databases">
        <title>The complete genomes of actinobacterial strains from the NBC collection.</title>
        <authorList>
            <person name="Joergensen T.S."/>
            <person name="Alvarez Arevalo M."/>
            <person name="Sterndorff E.B."/>
            <person name="Faurdal D."/>
            <person name="Vuksanovic O."/>
            <person name="Mourched A.-S."/>
            <person name="Charusanti P."/>
            <person name="Shaw S."/>
            <person name="Blin K."/>
            <person name="Weber T."/>
        </authorList>
    </citation>
    <scope>NUCLEOTIDE SEQUENCE</scope>
    <source>
        <strain evidence="2">NBC_00222</strain>
    </source>
</reference>
<protein>
    <submittedName>
        <fullName evidence="2">Uncharacterized protein</fullName>
    </submittedName>
</protein>
<dbReference type="EMBL" id="CP108110">
    <property type="protein sequence ID" value="WUQ88015.1"/>
    <property type="molecule type" value="Genomic_DNA"/>
</dbReference>
<evidence type="ECO:0000313" key="2">
    <source>
        <dbReference type="EMBL" id="WUQ88015.1"/>
    </source>
</evidence>
<dbReference type="RefSeq" id="WP_328958569.1">
    <property type="nucleotide sequence ID" value="NZ_CP108110.1"/>
</dbReference>
<organism evidence="2 3">
    <name type="scientific">Kitasatospora purpeofusca</name>
    <dbReference type="NCBI Taxonomy" id="67352"/>
    <lineage>
        <taxon>Bacteria</taxon>
        <taxon>Bacillati</taxon>
        <taxon>Actinomycetota</taxon>
        <taxon>Actinomycetes</taxon>
        <taxon>Kitasatosporales</taxon>
        <taxon>Streptomycetaceae</taxon>
        <taxon>Kitasatospora</taxon>
    </lineage>
</organism>
<evidence type="ECO:0000256" key="1">
    <source>
        <dbReference type="SAM" id="MobiDB-lite"/>
    </source>
</evidence>
<gene>
    <name evidence="2" type="ORF">OHA16_36530</name>
</gene>
<keyword evidence="3" id="KW-1185">Reference proteome</keyword>
<accession>A0ABZ1UA28</accession>